<dbReference type="PROSITE" id="PS00534">
    <property type="entry name" value="FERROCHELATASE"/>
    <property type="match status" value="1"/>
</dbReference>
<comment type="catalytic activity">
    <reaction evidence="7 8">
        <text>heme b + 2 H(+) = protoporphyrin IX + Fe(2+)</text>
        <dbReference type="Rhea" id="RHEA:22584"/>
        <dbReference type="ChEBI" id="CHEBI:15378"/>
        <dbReference type="ChEBI" id="CHEBI:29033"/>
        <dbReference type="ChEBI" id="CHEBI:57306"/>
        <dbReference type="ChEBI" id="CHEBI:60344"/>
        <dbReference type="EC" id="4.98.1.1"/>
    </reaction>
</comment>
<dbReference type="InterPro" id="IPR019772">
    <property type="entry name" value="Ferrochelatase_AS"/>
</dbReference>
<evidence type="ECO:0000256" key="1">
    <source>
        <dbReference type="ARBA" id="ARBA00007718"/>
    </source>
</evidence>
<keyword evidence="10" id="KW-1185">Reference proteome</keyword>
<comment type="subcellular location">
    <subcellularLocation>
        <location evidence="7 8">Cytoplasm</location>
    </subcellularLocation>
</comment>
<dbReference type="CDD" id="cd03411">
    <property type="entry name" value="Ferrochelatase_N"/>
    <property type="match status" value="1"/>
</dbReference>
<dbReference type="GO" id="GO:0006783">
    <property type="term" value="P:heme biosynthetic process"/>
    <property type="evidence" value="ECO:0007669"/>
    <property type="project" value="UniProtKB-UniRule"/>
</dbReference>
<dbReference type="RefSeq" id="WP_147847271.1">
    <property type="nucleotide sequence ID" value="NZ_VDUZ01000012.1"/>
</dbReference>
<evidence type="ECO:0000313" key="9">
    <source>
        <dbReference type="EMBL" id="TXL75910.1"/>
    </source>
</evidence>
<evidence type="ECO:0000256" key="6">
    <source>
        <dbReference type="ARBA" id="ARBA00024536"/>
    </source>
</evidence>
<dbReference type="OrthoDB" id="9809741at2"/>
<sequence>MSRVAVVLFNLGGPDSPEAVEPFLRNLFADPAILRVPGFVRRFLGPFIARRRAPTAQAIYARIGGRSPILPQTQAQAAALDAALADRSPDHSCRAFIAMRYWHPFSAQTAAAVKAYGPDRVVLLPLYPQMSTTTSQSSIDDWRQAAQSVGLDAPTRIVCCYPVQSGLIEAAAALIRPQIDAVAGGKVRLLFSAHGLPEKVIRGGDPYQWQVECTARAIVERLGSAGLDWAVCYQSRVGPLKWIGPSTDDEIRRAGGDGKAVVLFPVAFVSEHSETLVELDIEYRELAHRSGVPAYHRVATVGVQPAFIDGLAELVLRTLAEPAQAVCNDGSMPACDSRFPTCLMRAS</sequence>
<keyword evidence="2 7" id="KW-0408">Iron</keyword>
<comment type="caution">
    <text evidence="9">The sequence shown here is derived from an EMBL/GenBank/DDBJ whole genome shotgun (WGS) entry which is preliminary data.</text>
</comment>
<dbReference type="InterPro" id="IPR033659">
    <property type="entry name" value="Ferrochelatase_N"/>
</dbReference>
<dbReference type="UniPathway" id="UPA00252">
    <property type="reaction ID" value="UER00325"/>
</dbReference>
<dbReference type="Pfam" id="PF00762">
    <property type="entry name" value="Ferrochelatase"/>
    <property type="match status" value="1"/>
</dbReference>
<comment type="catalytic activity">
    <reaction evidence="6">
        <text>Fe-coproporphyrin III + 2 H(+) = coproporphyrin III + Fe(2+)</text>
        <dbReference type="Rhea" id="RHEA:49572"/>
        <dbReference type="ChEBI" id="CHEBI:15378"/>
        <dbReference type="ChEBI" id="CHEBI:29033"/>
        <dbReference type="ChEBI" id="CHEBI:68438"/>
        <dbReference type="ChEBI" id="CHEBI:131725"/>
        <dbReference type="EC" id="4.99.1.9"/>
    </reaction>
    <physiologicalReaction direction="right-to-left" evidence="6">
        <dbReference type="Rhea" id="RHEA:49574"/>
    </physiologicalReaction>
</comment>
<dbReference type="InterPro" id="IPR033644">
    <property type="entry name" value="Ferrochelatase_C"/>
</dbReference>
<evidence type="ECO:0000256" key="5">
    <source>
        <dbReference type="ARBA" id="ARBA00023244"/>
    </source>
</evidence>
<dbReference type="GO" id="GO:0046872">
    <property type="term" value="F:metal ion binding"/>
    <property type="evidence" value="ECO:0007669"/>
    <property type="project" value="UniProtKB-KW"/>
</dbReference>
<dbReference type="GO" id="GO:0004325">
    <property type="term" value="F:ferrochelatase activity"/>
    <property type="evidence" value="ECO:0007669"/>
    <property type="project" value="UniProtKB-UniRule"/>
</dbReference>
<evidence type="ECO:0000256" key="4">
    <source>
        <dbReference type="ARBA" id="ARBA00023239"/>
    </source>
</evidence>
<keyword evidence="3 7" id="KW-0350">Heme biosynthesis</keyword>
<keyword evidence="7 8" id="KW-0963">Cytoplasm</keyword>
<protein>
    <recommendedName>
        <fullName evidence="7 8">Ferrochelatase</fullName>
        <ecNumber evidence="7 8">4.98.1.1</ecNumber>
    </recommendedName>
    <alternativeName>
        <fullName evidence="7">Heme synthase</fullName>
    </alternativeName>
    <alternativeName>
        <fullName evidence="7">Protoheme ferro-lyase</fullName>
    </alternativeName>
</protein>
<evidence type="ECO:0000256" key="7">
    <source>
        <dbReference type="HAMAP-Rule" id="MF_00323"/>
    </source>
</evidence>
<dbReference type="InterPro" id="IPR001015">
    <property type="entry name" value="Ferrochelatase"/>
</dbReference>
<dbReference type="PANTHER" id="PTHR11108:SF1">
    <property type="entry name" value="FERROCHELATASE, MITOCHONDRIAL"/>
    <property type="match status" value="1"/>
</dbReference>
<comment type="pathway">
    <text evidence="7 8">Porphyrin-containing compound metabolism; protoheme biosynthesis; protoheme from protoporphyrin-IX: step 1/1.</text>
</comment>
<proteinExistence type="inferred from homology"/>
<dbReference type="Gene3D" id="3.40.50.1400">
    <property type="match status" value="2"/>
</dbReference>
<dbReference type="CDD" id="cd00419">
    <property type="entry name" value="Ferrochelatase_C"/>
    <property type="match status" value="1"/>
</dbReference>
<dbReference type="AlphaFoldDB" id="A0A5C8PPG0"/>
<accession>A0A5C8PPG0</accession>
<keyword evidence="7" id="KW-0479">Metal-binding</keyword>
<dbReference type="PANTHER" id="PTHR11108">
    <property type="entry name" value="FERROCHELATASE"/>
    <property type="match status" value="1"/>
</dbReference>
<dbReference type="GO" id="GO:0005737">
    <property type="term" value="C:cytoplasm"/>
    <property type="evidence" value="ECO:0007669"/>
    <property type="project" value="UniProtKB-SubCell"/>
</dbReference>
<comment type="similarity">
    <text evidence="1 7 8">Belongs to the ferrochelatase family.</text>
</comment>
<gene>
    <name evidence="7 9" type="primary">hemH</name>
    <name evidence="9" type="ORF">FHP25_12460</name>
</gene>
<dbReference type="EC" id="4.98.1.1" evidence="7 8"/>
<comment type="function">
    <text evidence="7 8">Catalyzes the ferrous insertion into protoporphyrin IX.</text>
</comment>
<evidence type="ECO:0000313" key="10">
    <source>
        <dbReference type="Proteomes" id="UP000321638"/>
    </source>
</evidence>
<organism evidence="9 10">
    <name type="scientific">Vineibacter terrae</name>
    <dbReference type="NCBI Taxonomy" id="2586908"/>
    <lineage>
        <taxon>Bacteria</taxon>
        <taxon>Pseudomonadati</taxon>
        <taxon>Pseudomonadota</taxon>
        <taxon>Alphaproteobacteria</taxon>
        <taxon>Hyphomicrobiales</taxon>
        <taxon>Vineibacter</taxon>
    </lineage>
</organism>
<evidence type="ECO:0000256" key="8">
    <source>
        <dbReference type="RuleBase" id="RU000607"/>
    </source>
</evidence>
<dbReference type="EMBL" id="VDUZ01000012">
    <property type="protein sequence ID" value="TXL75910.1"/>
    <property type="molecule type" value="Genomic_DNA"/>
</dbReference>
<name>A0A5C8PPG0_9HYPH</name>
<dbReference type="NCBIfam" id="TIGR00109">
    <property type="entry name" value="hemH"/>
    <property type="match status" value="1"/>
</dbReference>
<keyword evidence="4 7" id="KW-0456">Lyase</keyword>
<reference evidence="9 10" key="1">
    <citation type="submission" date="2019-06" db="EMBL/GenBank/DDBJ databases">
        <title>New taxonomy in bacterial strain CC-CFT640, isolated from vineyard.</title>
        <authorList>
            <person name="Lin S.-Y."/>
            <person name="Tsai C.-F."/>
            <person name="Young C.-C."/>
        </authorList>
    </citation>
    <scope>NUCLEOTIDE SEQUENCE [LARGE SCALE GENOMIC DNA]</scope>
    <source>
        <strain evidence="9 10">CC-CFT640</strain>
    </source>
</reference>
<dbReference type="SUPFAM" id="SSF53800">
    <property type="entry name" value="Chelatase"/>
    <property type="match status" value="1"/>
</dbReference>
<dbReference type="HAMAP" id="MF_00323">
    <property type="entry name" value="Ferrochelatase"/>
    <property type="match status" value="1"/>
</dbReference>
<feature type="binding site" evidence="7">
    <location>
        <position position="274"/>
    </location>
    <ligand>
        <name>Fe(2+)</name>
        <dbReference type="ChEBI" id="CHEBI:29033"/>
    </ligand>
</feature>
<evidence type="ECO:0000256" key="3">
    <source>
        <dbReference type="ARBA" id="ARBA00023133"/>
    </source>
</evidence>
<feature type="binding site" evidence="7">
    <location>
        <position position="194"/>
    </location>
    <ligand>
        <name>Fe(2+)</name>
        <dbReference type="ChEBI" id="CHEBI:29033"/>
    </ligand>
</feature>
<evidence type="ECO:0000256" key="2">
    <source>
        <dbReference type="ARBA" id="ARBA00023004"/>
    </source>
</evidence>
<keyword evidence="5 7" id="KW-0627">Porphyrin biosynthesis</keyword>
<dbReference type="Proteomes" id="UP000321638">
    <property type="component" value="Unassembled WGS sequence"/>
</dbReference>